<gene>
    <name evidence="1" type="ORF">BV22DRAFT_1028195</name>
</gene>
<comment type="caution">
    <text evidence="1">The sequence shown here is derived from an EMBL/GenBank/DDBJ whole genome shotgun (WGS) entry which is preliminary data.</text>
</comment>
<accession>A0ACB8BYH9</accession>
<keyword evidence="2" id="KW-1185">Reference proteome</keyword>
<dbReference type="Proteomes" id="UP000790709">
    <property type="component" value="Unassembled WGS sequence"/>
</dbReference>
<name>A0ACB8BYH9_9AGAM</name>
<proteinExistence type="predicted"/>
<organism evidence="1 2">
    <name type="scientific">Leucogyrophana mollusca</name>
    <dbReference type="NCBI Taxonomy" id="85980"/>
    <lineage>
        <taxon>Eukaryota</taxon>
        <taxon>Fungi</taxon>
        <taxon>Dikarya</taxon>
        <taxon>Basidiomycota</taxon>
        <taxon>Agaricomycotina</taxon>
        <taxon>Agaricomycetes</taxon>
        <taxon>Agaricomycetidae</taxon>
        <taxon>Boletales</taxon>
        <taxon>Boletales incertae sedis</taxon>
        <taxon>Leucogyrophana</taxon>
    </lineage>
</organism>
<dbReference type="EMBL" id="MU266330">
    <property type="protein sequence ID" value="KAH7930744.1"/>
    <property type="molecule type" value="Genomic_DNA"/>
</dbReference>
<reference evidence="1" key="1">
    <citation type="journal article" date="2021" name="New Phytol.">
        <title>Evolutionary innovations through gain and loss of genes in the ectomycorrhizal Boletales.</title>
        <authorList>
            <person name="Wu G."/>
            <person name="Miyauchi S."/>
            <person name="Morin E."/>
            <person name="Kuo A."/>
            <person name="Drula E."/>
            <person name="Varga T."/>
            <person name="Kohler A."/>
            <person name="Feng B."/>
            <person name="Cao Y."/>
            <person name="Lipzen A."/>
            <person name="Daum C."/>
            <person name="Hundley H."/>
            <person name="Pangilinan J."/>
            <person name="Johnson J."/>
            <person name="Barry K."/>
            <person name="LaButti K."/>
            <person name="Ng V."/>
            <person name="Ahrendt S."/>
            <person name="Min B."/>
            <person name="Choi I.G."/>
            <person name="Park H."/>
            <person name="Plett J.M."/>
            <person name="Magnuson J."/>
            <person name="Spatafora J.W."/>
            <person name="Nagy L.G."/>
            <person name="Henrissat B."/>
            <person name="Grigoriev I.V."/>
            <person name="Yang Z.L."/>
            <person name="Xu J."/>
            <person name="Martin F.M."/>
        </authorList>
    </citation>
    <scope>NUCLEOTIDE SEQUENCE</scope>
    <source>
        <strain evidence="1">KUC20120723A-06</strain>
    </source>
</reference>
<evidence type="ECO:0000313" key="1">
    <source>
        <dbReference type="EMBL" id="KAH7930744.1"/>
    </source>
</evidence>
<evidence type="ECO:0000313" key="2">
    <source>
        <dbReference type="Proteomes" id="UP000790709"/>
    </source>
</evidence>
<sequence>MLSASAVMNNQYPQQHAYAQQQAALAMGTLLPTPPSSPPTLPPVESTISLLESLVAFYHQERMWVYRTRASLELTLQERANGSANHAASASDESSPLTSDTEGTLTGRTPIKEEPHTPSEAPDSKWYKRKRAFGLKLEGISVTRGMPTVNNGGIAKQKHNRGRREPSVQMLELFESMMQARMESCERVTRMVRNAGNGTGGGAPQQNGGFPMGMQVR</sequence>
<protein>
    <submittedName>
        <fullName evidence="1">Uncharacterized protein</fullName>
    </submittedName>
</protein>